<dbReference type="Proteomes" id="UP000515135">
    <property type="component" value="Unplaced"/>
</dbReference>
<dbReference type="KEGG" id="bbel:109469193"/>
<dbReference type="PRINTS" id="PR02040">
    <property type="entry name" value="CDK2IP"/>
</dbReference>
<dbReference type="OrthoDB" id="17066at2759"/>
<sequence length="252" mass="27710">MSESSSGKGSGKRRKSSGTPRKSDSSSPSPVKSPSVNYAKLSPIAKKVRDVAADWHNLIQRWEVLNASGASVANKIVNCKLANIESKDAAEMTVGQTSAGSVAGAGGTGEAADADGMSKELEVFCNQLTDTYNAMADSICLSQAKLWEKMEKLTSNLKGQRELQQYQSDNDDSDPNIPFQTWTIQHFYEVSAELSEMYSKELKLKQAISENIAHQSDRHTMMFLASSWLHQPYIDNRSEILLESMLVETGHR</sequence>
<reference evidence="3" key="1">
    <citation type="submission" date="2025-08" db="UniProtKB">
        <authorList>
            <consortium name="RefSeq"/>
        </authorList>
    </citation>
    <scope>IDENTIFICATION</scope>
    <source>
        <tissue evidence="3">Gonad</tissue>
    </source>
</reference>
<evidence type="ECO:0000256" key="1">
    <source>
        <dbReference type="SAM" id="MobiDB-lite"/>
    </source>
</evidence>
<dbReference type="GeneID" id="109469193"/>
<dbReference type="AlphaFoldDB" id="A0A6P4YWS6"/>
<feature type="compositionally biased region" description="Low complexity" evidence="1">
    <location>
        <begin position="17"/>
        <end position="35"/>
    </location>
</feature>
<protein>
    <submittedName>
        <fullName evidence="3">Cyclin-dependent kinase 2-interacting protein-like isoform X1</fullName>
    </submittedName>
</protein>
<proteinExistence type="predicted"/>
<dbReference type="PANTHER" id="PTHR15827">
    <property type="entry name" value="CYCLIN-DEPENDENT KINASE 2-INTERACTING PROTEIN"/>
    <property type="match status" value="1"/>
</dbReference>
<dbReference type="PANTHER" id="PTHR15827:SF2">
    <property type="entry name" value="CYCLIN-DEPENDENT KINASE 2-INTERACTING PROTEIN"/>
    <property type="match status" value="1"/>
</dbReference>
<gene>
    <name evidence="3" type="primary">LOC109469193</name>
</gene>
<feature type="region of interest" description="Disordered" evidence="1">
    <location>
        <begin position="1"/>
        <end position="36"/>
    </location>
</feature>
<name>A0A6P4YWS6_BRABE</name>
<dbReference type="RefSeq" id="XP_019623192.1">
    <property type="nucleotide sequence ID" value="XM_019767633.1"/>
</dbReference>
<accession>A0A6P4YWS6</accession>
<dbReference type="InterPro" id="IPR023250">
    <property type="entry name" value="Cyclin-dep_Kinase_2_interact"/>
</dbReference>
<keyword evidence="2" id="KW-1185">Reference proteome</keyword>
<evidence type="ECO:0000313" key="2">
    <source>
        <dbReference type="Proteomes" id="UP000515135"/>
    </source>
</evidence>
<evidence type="ECO:0000313" key="3">
    <source>
        <dbReference type="RefSeq" id="XP_019623192.1"/>
    </source>
</evidence>
<organism evidence="2 3">
    <name type="scientific">Branchiostoma belcheri</name>
    <name type="common">Amphioxus</name>
    <dbReference type="NCBI Taxonomy" id="7741"/>
    <lineage>
        <taxon>Eukaryota</taxon>
        <taxon>Metazoa</taxon>
        <taxon>Chordata</taxon>
        <taxon>Cephalochordata</taxon>
        <taxon>Leptocardii</taxon>
        <taxon>Amphioxiformes</taxon>
        <taxon>Branchiostomatidae</taxon>
        <taxon>Branchiostoma</taxon>
    </lineage>
</organism>